<feature type="region of interest" description="Disordered" evidence="1">
    <location>
        <begin position="1"/>
        <end position="30"/>
    </location>
</feature>
<evidence type="ECO:0000313" key="3">
    <source>
        <dbReference type="Proteomes" id="UP001177670"/>
    </source>
</evidence>
<reference evidence="2" key="1">
    <citation type="submission" date="2021-10" db="EMBL/GenBank/DDBJ databases">
        <title>Melipona bicolor Genome sequencing and assembly.</title>
        <authorList>
            <person name="Araujo N.S."/>
            <person name="Arias M.C."/>
        </authorList>
    </citation>
    <scope>NUCLEOTIDE SEQUENCE</scope>
    <source>
        <strain evidence="2">USP_2M_L1-L4_2017</strain>
        <tissue evidence="2">Whole body</tissue>
    </source>
</reference>
<dbReference type="AlphaFoldDB" id="A0AA40FJ97"/>
<dbReference type="Proteomes" id="UP001177670">
    <property type="component" value="Unassembled WGS sequence"/>
</dbReference>
<keyword evidence="3" id="KW-1185">Reference proteome</keyword>
<proteinExistence type="predicted"/>
<organism evidence="2 3">
    <name type="scientific">Melipona bicolor</name>
    <dbReference type="NCBI Taxonomy" id="60889"/>
    <lineage>
        <taxon>Eukaryota</taxon>
        <taxon>Metazoa</taxon>
        <taxon>Ecdysozoa</taxon>
        <taxon>Arthropoda</taxon>
        <taxon>Hexapoda</taxon>
        <taxon>Insecta</taxon>
        <taxon>Pterygota</taxon>
        <taxon>Neoptera</taxon>
        <taxon>Endopterygota</taxon>
        <taxon>Hymenoptera</taxon>
        <taxon>Apocrita</taxon>
        <taxon>Aculeata</taxon>
        <taxon>Apoidea</taxon>
        <taxon>Anthophila</taxon>
        <taxon>Apidae</taxon>
        <taxon>Melipona</taxon>
    </lineage>
</organism>
<comment type="caution">
    <text evidence="2">The sequence shown here is derived from an EMBL/GenBank/DDBJ whole genome shotgun (WGS) entry which is preliminary data.</text>
</comment>
<gene>
    <name evidence="2" type="ORF">K0M31_012825</name>
</gene>
<accession>A0AA40FJ97</accession>
<name>A0AA40FJ97_9HYME</name>
<dbReference type="EMBL" id="JAHYIQ010000033">
    <property type="protein sequence ID" value="KAK1120101.1"/>
    <property type="molecule type" value="Genomic_DNA"/>
</dbReference>
<evidence type="ECO:0000313" key="2">
    <source>
        <dbReference type="EMBL" id="KAK1120101.1"/>
    </source>
</evidence>
<protein>
    <submittedName>
        <fullName evidence="2">Uncharacterized protein</fullName>
    </submittedName>
</protein>
<sequence>MCTPRKTADSRTGLNPKFHSSGPRTDSCGTSHSPLDLRSFLDAVYRSLGKVVFNHFPEPVLPEREKTVDYFTLKSKIKLKSVEAKKKEEIQANSNAFTVVESSTKGNKQPLTCYNCGKTGTYKKNVVKQTVIEDIKTDEVMIYMDEENSRISVAYNKVIDNHIEEEYVEIPDQKQNVKH</sequence>
<evidence type="ECO:0000256" key="1">
    <source>
        <dbReference type="SAM" id="MobiDB-lite"/>
    </source>
</evidence>